<accession>A0A2M4CB10</accession>
<organism evidence="1">
    <name type="scientific">Anopheles marajoara</name>
    <dbReference type="NCBI Taxonomy" id="58244"/>
    <lineage>
        <taxon>Eukaryota</taxon>
        <taxon>Metazoa</taxon>
        <taxon>Ecdysozoa</taxon>
        <taxon>Arthropoda</taxon>
        <taxon>Hexapoda</taxon>
        <taxon>Insecta</taxon>
        <taxon>Pterygota</taxon>
        <taxon>Neoptera</taxon>
        <taxon>Endopterygota</taxon>
        <taxon>Diptera</taxon>
        <taxon>Nematocera</taxon>
        <taxon>Culicoidea</taxon>
        <taxon>Culicidae</taxon>
        <taxon>Anophelinae</taxon>
        <taxon>Anopheles</taxon>
    </lineage>
</organism>
<reference evidence="1" key="1">
    <citation type="submission" date="2018-01" db="EMBL/GenBank/DDBJ databases">
        <title>An insight into the sialome of Amazonian anophelines.</title>
        <authorList>
            <person name="Ribeiro J.M."/>
            <person name="Scarpassa V."/>
            <person name="Calvo E."/>
        </authorList>
    </citation>
    <scope>NUCLEOTIDE SEQUENCE</scope>
    <source>
        <tissue evidence="1">Salivary glands</tissue>
    </source>
</reference>
<evidence type="ECO:0000313" key="1">
    <source>
        <dbReference type="EMBL" id="MBW62520.1"/>
    </source>
</evidence>
<dbReference type="AlphaFoldDB" id="A0A2M4CB10"/>
<proteinExistence type="predicted"/>
<dbReference type="EMBL" id="GGFJ01013379">
    <property type="protein sequence ID" value="MBW62520.1"/>
    <property type="molecule type" value="Transcribed_RNA"/>
</dbReference>
<sequence>MLLLLALLPVSQSSSSSLRFRRIGRCYNSNSSSCWRSSFCSELWTRLPCVITISWLVSDAALPEELCRLWWFVVAPAALELGR</sequence>
<name>A0A2M4CB10_9DIPT</name>
<protein>
    <submittedName>
        <fullName evidence="1">Putative secreted protein</fullName>
    </submittedName>
</protein>